<evidence type="ECO:0000313" key="2">
    <source>
        <dbReference type="Proteomes" id="UP001284537"/>
    </source>
</evidence>
<sequence>MAYRQKQVYFSPEKNALLKAERGIGFEDVLLAIEMGHVLDDLAHPNSEKYPNQSVFIILISIKNYVYIVPYVEEENSIFLKTIIPSRKMNKRYNKAANDD</sequence>
<proteinExistence type="predicted"/>
<accession>A0ABU4UDD8</accession>
<evidence type="ECO:0000313" key="1">
    <source>
        <dbReference type="EMBL" id="MDX8127344.1"/>
    </source>
</evidence>
<comment type="caution">
    <text evidence="1">The sequence shown here is derived from an EMBL/GenBank/DDBJ whole genome shotgun (WGS) entry which is preliminary data.</text>
</comment>
<protein>
    <submittedName>
        <fullName evidence="1">BrnT family toxin</fullName>
    </submittedName>
</protein>
<gene>
    <name evidence="1" type="ORF">QLH52_08635</name>
</gene>
<dbReference type="EMBL" id="JAXARY010000006">
    <property type="protein sequence ID" value="MDX8127344.1"/>
    <property type="molecule type" value="Genomic_DNA"/>
</dbReference>
<dbReference type="RefSeq" id="WP_205453510.1">
    <property type="nucleotide sequence ID" value="NZ_JAXARY010000006.1"/>
</dbReference>
<dbReference type="Proteomes" id="UP001284537">
    <property type="component" value="Unassembled WGS sequence"/>
</dbReference>
<name>A0ABU4UDD8_9GAMM</name>
<keyword evidence="2" id="KW-1185">Reference proteome</keyword>
<organism evidence="1 2">
    <name type="scientific">Methylomonas defluvii</name>
    <dbReference type="NCBI Taxonomy" id="3045149"/>
    <lineage>
        <taxon>Bacteria</taxon>
        <taxon>Pseudomonadati</taxon>
        <taxon>Pseudomonadota</taxon>
        <taxon>Gammaproteobacteria</taxon>
        <taxon>Methylococcales</taxon>
        <taxon>Methylococcaceae</taxon>
        <taxon>Methylomonas</taxon>
    </lineage>
</organism>
<reference evidence="1 2" key="1">
    <citation type="submission" date="2023-11" db="EMBL/GenBank/DDBJ databases">
        <authorList>
            <person name="Ouyang M.-Y."/>
        </authorList>
    </citation>
    <scope>NUCLEOTIDE SEQUENCE [LARGE SCALE GENOMIC DNA]</scope>
    <source>
        <strain evidence="1 2">OY6</strain>
    </source>
</reference>